<comment type="caution">
    <text evidence="8">The sequence shown here is derived from an EMBL/GenBank/DDBJ whole genome shotgun (WGS) entry which is preliminary data.</text>
</comment>
<evidence type="ECO:0000313" key="9">
    <source>
        <dbReference type="Proteomes" id="UP001431783"/>
    </source>
</evidence>
<evidence type="ECO:0000256" key="4">
    <source>
        <dbReference type="ARBA" id="ARBA00023125"/>
    </source>
</evidence>
<sequence>MTYKWCVVPQCTNTSIKTPEKMFVNLPPNTKLLKKWLILSRRNPKDIAAKSHAFMCEDHFNMEKDMANYTQYQMGFSKAIIMVKGAMPSKFECQLDRKRRLSDPTMLRTAFIKRLKTNIYQETKAEPDVPPGTSALNDDSDIPQMSEETLIPTYCDNETSTEPISSVDKQI</sequence>
<evidence type="ECO:0000313" key="8">
    <source>
        <dbReference type="EMBL" id="KAK9881863.1"/>
    </source>
</evidence>
<evidence type="ECO:0000256" key="2">
    <source>
        <dbReference type="ARBA" id="ARBA00022771"/>
    </source>
</evidence>
<evidence type="ECO:0000256" key="6">
    <source>
        <dbReference type="SAM" id="MobiDB-lite"/>
    </source>
</evidence>
<keyword evidence="4 5" id="KW-0238">DNA-binding</keyword>
<dbReference type="GO" id="GO:0008270">
    <property type="term" value="F:zinc ion binding"/>
    <property type="evidence" value="ECO:0007669"/>
    <property type="project" value="UniProtKB-KW"/>
</dbReference>
<gene>
    <name evidence="8" type="ORF">WA026_018063</name>
</gene>
<organism evidence="8 9">
    <name type="scientific">Henosepilachna vigintioctopunctata</name>
    <dbReference type="NCBI Taxonomy" id="420089"/>
    <lineage>
        <taxon>Eukaryota</taxon>
        <taxon>Metazoa</taxon>
        <taxon>Ecdysozoa</taxon>
        <taxon>Arthropoda</taxon>
        <taxon>Hexapoda</taxon>
        <taxon>Insecta</taxon>
        <taxon>Pterygota</taxon>
        <taxon>Neoptera</taxon>
        <taxon>Endopterygota</taxon>
        <taxon>Coleoptera</taxon>
        <taxon>Polyphaga</taxon>
        <taxon>Cucujiformia</taxon>
        <taxon>Coccinelloidea</taxon>
        <taxon>Coccinellidae</taxon>
        <taxon>Epilachninae</taxon>
        <taxon>Epilachnini</taxon>
        <taxon>Henosepilachna</taxon>
    </lineage>
</organism>
<keyword evidence="9" id="KW-1185">Reference proteome</keyword>
<keyword evidence="2 5" id="KW-0863">Zinc-finger</keyword>
<dbReference type="SUPFAM" id="SSF57716">
    <property type="entry name" value="Glucocorticoid receptor-like (DNA-binding domain)"/>
    <property type="match status" value="1"/>
</dbReference>
<name>A0AAW1UKV3_9CUCU</name>
<protein>
    <recommendedName>
        <fullName evidence="7">THAP-type domain-containing protein</fullName>
    </recommendedName>
</protein>
<dbReference type="GO" id="GO:0003677">
    <property type="term" value="F:DNA binding"/>
    <property type="evidence" value="ECO:0007669"/>
    <property type="project" value="UniProtKB-UniRule"/>
</dbReference>
<dbReference type="PROSITE" id="PS50950">
    <property type="entry name" value="ZF_THAP"/>
    <property type="match status" value="1"/>
</dbReference>
<feature type="domain" description="THAP-type" evidence="7">
    <location>
        <begin position="1"/>
        <end position="91"/>
    </location>
</feature>
<evidence type="ECO:0000256" key="3">
    <source>
        <dbReference type="ARBA" id="ARBA00022833"/>
    </source>
</evidence>
<reference evidence="8 9" key="1">
    <citation type="submission" date="2023-03" db="EMBL/GenBank/DDBJ databases">
        <title>Genome insight into feeding habits of ladybird beetles.</title>
        <authorList>
            <person name="Li H.-S."/>
            <person name="Huang Y.-H."/>
            <person name="Pang H."/>
        </authorList>
    </citation>
    <scope>NUCLEOTIDE SEQUENCE [LARGE SCALE GENOMIC DNA]</scope>
    <source>
        <strain evidence="8">SYSU_2023b</strain>
        <tissue evidence="8">Whole body</tissue>
    </source>
</reference>
<dbReference type="InterPro" id="IPR006612">
    <property type="entry name" value="THAP_Znf"/>
</dbReference>
<evidence type="ECO:0000256" key="1">
    <source>
        <dbReference type="ARBA" id="ARBA00022723"/>
    </source>
</evidence>
<feature type="compositionally biased region" description="Polar residues" evidence="6">
    <location>
        <begin position="156"/>
        <end position="171"/>
    </location>
</feature>
<feature type="region of interest" description="Disordered" evidence="6">
    <location>
        <begin position="124"/>
        <end position="143"/>
    </location>
</feature>
<dbReference type="Proteomes" id="UP001431783">
    <property type="component" value="Unassembled WGS sequence"/>
</dbReference>
<keyword evidence="1" id="KW-0479">Metal-binding</keyword>
<proteinExistence type="predicted"/>
<dbReference type="SMART" id="SM00980">
    <property type="entry name" value="THAP"/>
    <property type="match status" value="1"/>
</dbReference>
<dbReference type="Pfam" id="PF05485">
    <property type="entry name" value="THAP"/>
    <property type="match status" value="1"/>
</dbReference>
<dbReference type="AlphaFoldDB" id="A0AAW1UKV3"/>
<evidence type="ECO:0000259" key="7">
    <source>
        <dbReference type="PROSITE" id="PS50950"/>
    </source>
</evidence>
<feature type="region of interest" description="Disordered" evidence="6">
    <location>
        <begin position="151"/>
        <end position="171"/>
    </location>
</feature>
<keyword evidence="3" id="KW-0862">Zinc</keyword>
<dbReference type="EMBL" id="JARQZJ010000071">
    <property type="protein sequence ID" value="KAK9881863.1"/>
    <property type="molecule type" value="Genomic_DNA"/>
</dbReference>
<accession>A0AAW1UKV3</accession>
<evidence type="ECO:0000256" key="5">
    <source>
        <dbReference type="PROSITE-ProRule" id="PRU00309"/>
    </source>
</evidence>